<dbReference type="Pfam" id="PF03133">
    <property type="entry name" value="TTL"/>
    <property type="match status" value="2"/>
</dbReference>
<evidence type="ECO:0000313" key="2">
    <source>
        <dbReference type="Proteomes" id="UP000712600"/>
    </source>
</evidence>
<sequence length="308" mass="36099">MFGVCREAERRPAKVRLSNNPYSLEKHSFFEYETHFTVMNYGRKLNHKPTAEFVREFEQEHNVKWMDIHEKVKQVIRQVFEAAALVHPEMKSDKSRAMYGVDVMLDSSFQPKILEVTYCPDCMRACTYDMETINGKGIVKAKEFFNYVFGCLFLGETSHVRLSNNPYSLEKHSFFEYETHFTVMNYGRKLNHKPTAEFVREFEQEHNVKWMDIHEKVKQVIRQVFEAAALVHPEMKSDKSRAMYGVDVMLDSSFQPKILEVTYCPDCMRACTYDMETINGNGIVKAREFFNYVFGCLFLGETSHVTPL</sequence>
<reference evidence="1" key="1">
    <citation type="submission" date="2019-12" db="EMBL/GenBank/DDBJ databases">
        <title>Genome sequencing and annotation of Brassica cretica.</title>
        <authorList>
            <person name="Studholme D.J."/>
            <person name="Sarris P."/>
        </authorList>
    </citation>
    <scope>NUCLEOTIDE SEQUENCE</scope>
    <source>
        <strain evidence="1">PFS-109/04</strain>
        <tissue evidence="1">Leaf</tissue>
    </source>
</reference>
<evidence type="ECO:0000313" key="1">
    <source>
        <dbReference type="EMBL" id="KAF3553077.1"/>
    </source>
</evidence>
<name>A0A8S9QMU1_BRACR</name>
<gene>
    <name evidence="1" type="ORF">F2Q69_00015991</name>
</gene>
<dbReference type="InterPro" id="IPR004344">
    <property type="entry name" value="TTL/TTLL_fam"/>
</dbReference>
<dbReference type="Proteomes" id="UP000712600">
    <property type="component" value="Unassembled WGS sequence"/>
</dbReference>
<dbReference type="AlphaFoldDB" id="A0A8S9QMU1"/>
<dbReference type="GO" id="GO:0005737">
    <property type="term" value="C:cytoplasm"/>
    <property type="evidence" value="ECO:0007669"/>
    <property type="project" value="TreeGrafter"/>
</dbReference>
<dbReference type="PANTHER" id="PTHR46088:SF1">
    <property type="entry name" value="TUBULIN--TYROSINE LIGASE-LIKE PROTEIN 12"/>
    <property type="match status" value="1"/>
</dbReference>
<comment type="caution">
    <text evidence="1">The sequence shown here is derived from an EMBL/GenBank/DDBJ whole genome shotgun (WGS) entry which is preliminary data.</text>
</comment>
<proteinExistence type="predicted"/>
<organism evidence="1 2">
    <name type="scientific">Brassica cretica</name>
    <name type="common">Mustard</name>
    <dbReference type="NCBI Taxonomy" id="69181"/>
    <lineage>
        <taxon>Eukaryota</taxon>
        <taxon>Viridiplantae</taxon>
        <taxon>Streptophyta</taxon>
        <taxon>Embryophyta</taxon>
        <taxon>Tracheophyta</taxon>
        <taxon>Spermatophyta</taxon>
        <taxon>Magnoliopsida</taxon>
        <taxon>eudicotyledons</taxon>
        <taxon>Gunneridae</taxon>
        <taxon>Pentapetalae</taxon>
        <taxon>rosids</taxon>
        <taxon>malvids</taxon>
        <taxon>Brassicales</taxon>
        <taxon>Brassicaceae</taxon>
        <taxon>Brassiceae</taxon>
        <taxon>Brassica</taxon>
    </lineage>
</organism>
<dbReference type="PANTHER" id="PTHR46088">
    <property type="entry name" value="TUBULIN--TYROSINE LIGASE-LIKE PROTEIN 12"/>
    <property type="match status" value="1"/>
</dbReference>
<dbReference type="EMBL" id="QGKX02000996">
    <property type="protein sequence ID" value="KAF3553077.1"/>
    <property type="molecule type" value="Genomic_DNA"/>
</dbReference>
<accession>A0A8S9QMU1</accession>
<dbReference type="InterPro" id="IPR027749">
    <property type="entry name" value="TTLL12"/>
</dbReference>
<protein>
    <submittedName>
        <fullName evidence="1">Uncharacterized protein</fullName>
    </submittedName>
</protein>
<dbReference type="Gene3D" id="3.30.470.20">
    <property type="entry name" value="ATP-grasp fold, B domain"/>
    <property type="match status" value="2"/>
</dbReference>